<dbReference type="RefSeq" id="WP_010924980.1">
    <property type="nucleotide sequence ID" value="NC_002771.1"/>
</dbReference>
<dbReference type="InterPro" id="IPR054786">
    <property type="entry name" value="MYPU_1760-like"/>
</dbReference>
<accession>Q98R34</accession>
<proteinExistence type="predicted"/>
<protein>
    <submittedName>
        <fullName evidence="2">Uncharacterized protein</fullName>
    </submittedName>
</protein>
<dbReference type="BioCyc" id="MPUL272635:G1GT6-177-MONOMER"/>
<keyword evidence="1" id="KW-0812">Transmembrane</keyword>
<dbReference type="STRING" id="272635.gene:17576761"/>
<dbReference type="NCBIfam" id="NF045830">
    <property type="entry name" value="MYPU_1760_HExxH"/>
    <property type="match status" value="1"/>
</dbReference>
<dbReference type="PROSITE" id="PS00018">
    <property type="entry name" value="EF_HAND_1"/>
    <property type="match status" value="1"/>
</dbReference>
<sequence length="625" mass="72656">MEKKDKSWIWALGLVSAVFAIIFVLVVGYGTYEFFIKDFQAKVQKKIIIPPLNKAPKIQYESKVTGIKYETFSHGQIDGVDQFFFTQEELEKVDKEIFEKLSFGPEIFALRKISFNDTEVLDPKAKGQYIPITREIYVSVTSEADLNLSFEQKLAAIMPTIFHEYMHHFSNEYLKSGSEVNDKNTQLVDKTGEQNELTLWNRKFVETFQQALRYTDNQQNRTIISQNKSNPNFIGNYYSASDLYKIANSQDTRGLNSAIDEIPLNFKIDPRTHSQHFNKNFDRNFTRKEIQYYYSQEELVPREFQKIAYLPYYNSQKTTNPELKNEDDEFSQDGFGVLRKLTSSVTPNAFAFDWSRTAILNGNPTLHKNENVVLGDNFFLNNPYGGNIVSFKKDIYGSVFRTYNEKAFMKNTVNEFYNAFLEAMNYKSEISQLFVKNESNLESKSKAKVNPGKNNHFVRFTGFLTKEKAKKYKALVLTDEKGNIKRQSNLKFLTRNGDFTFKAKKNFNDTSHTLDPITSGYVTKDEEKVSYYTQDYIDLREGILGNINLDFNPNKTRSSLVYFWNDRNGDDQIQNDELEKPVVPNDLSREITTNRQDRTLENIITGKKDTYYIVNNNQGVRIVHK</sequence>
<evidence type="ECO:0000313" key="3">
    <source>
        <dbReference type="Proteomes" id="UP000000528"/>
    </source>
</evidence>
<dbReference type="EMBL" id="AL445563">
    <property type="protein sequence ID" value="CAC13349.1"/>
    <property type="molecule type" value="Genomic_DNA"/>
</dbReference>
<name>Q98R34_MYCPU</name>
<keyword evidence="1" id="KW-0472">Membrane</keyword>
<dbReference type="PIR" id="H90533">
    <property type="entry name" value="H90533"/>
</dbReference>
<feature type="transmembrane region" description="Helical" evidence="1">
    <location>
        <begin position="7"/>
        <end position="32"/>
    </location>
</feature>
<reference evidence="2 3" key="1">
    <citation type="journal article" date="2001" name="Nucleic Acids Res.">
        <title>The complete genome sequence of the murine respiratory pathogen Mycoplasma pulmonis.</title>
        <authorList>
            <person name="Chambaud I."/>
            <person name="Heilig R."/>
            <person name="Ferris S."/>
            <person name="Barbe V."/>
            <person name="Samson D."/>
            <person name="Galisson F."/>
            <person name="Moszer I."/>
            <person name="Dybvig K."/>
            <person name="Wroblewski H."/>
            <person name="Viari A."/>
            <person name="Rocha E.P.C."/>
            <person name="Blanchard A."/>
        </authorList>
    </citation>
    <scope>NUCLEOTIDE SEQUENCE [LARGE SCALE GENOMIC DNA]</scope>
    <source>
        <strain evidence="2 3">UAB CTIP</strain>
    </source>
</reference>
<dbReference type="eggNOG" id="ENOG5030MPC">
    <property type="taxonomic scope" value="Bacteria"/>
</dbReference>
<keyword evidence="1" id="KW-1133">Transmembrane helix</keyword>
<dbReference type="AlphaFoldDB" id="Q98R34"/>
<evidence type="ECO:0000313" key="2">
    <source>
        <dbReference type="EMBL" id="CAC13349.1"/>
    </source>
</evidence>
<organism evidence="3">
    <name type="scientific">Mycoplasmopsis pulmonis (strain UAB CTIP)</name>
    <name type="common">Mycoplasma pulmonis</name>
    <dbReference type="NCBI Taxonomy" id="272635"/>
    <lineage>
        <taxon>Bacteria</taxon>
        <taxon>Bacillati</taxon>
        <taxon>Mycoplasmatota</taxon>
        <taxon>Mycoplasmoidales</taxon>
        <taxon>Metamycoplasmataceae</taxon>
        <taxon>Mycoplasmopsis</taxon>
    </lineage>
</organism>
<dbReference type="KEGG" id="mpu:MYPU_1760"/>
<evidence type="ECO:0000256" key="1">
    <source>
        <dbReference type="SAM" id="Phobius"/>
    </source>
</evidence>
<dbReference type="HOGENOM" id="CLU_441992_0_0_14"/>
<keyword evidence="3" id="KW-1185">Reference proteome</keyword>
<dbReference type="Proteomes" id="UP000000528">
    <property type="component" value="Chromosome"/>
</dbReference>
<dbReference type="InterPro" id="IPR018247">
    <property type="entry name" value="EF_Hand_1_Ca_BS"/>
</dbReference>
<gene>
    <name evidence="2" type="ordered locus">MYPU_1760</name>
</gene>